<dbReference type="GO" id="GO:0046872">
    <property type="term" value="F:metal ion binding"/>
    <property type="evidence" value="ECO:0007669"/>
    <property type="project" value="InterPro"/>
</dbReference>
<dbReference type="EMBL" id="SNZP01000009">
    <property type="protein sequence ID" value="TDR77828.1"/>
    <property type="molecule type" value="Genomic_DNA"/>
</dbReference>
<sequence>MNKIIFAALLGGVFTSAAFAVDFNPQQVELKDGTGLVVFEDGKTAMVDQYGHTMKMDQSAVMETKAGTQIAMNGNEVQRLQQFQKQTRAHK</sequence>
<dbReference type="Pfam" id="PF11525">
    <property type="entry name" value="CopK"/>
    <property type="match status" value="1"/>
</dbReference>
<evidence type="ECO:0000256" key="1">
    <source>
        <dbReference type="SAM" id="SignalP"/>
    </source>
</evidence>
<dbReference type="Gene3D" id="2.40.10.300">
    <property type="entry name" value="Copper resistance protein K"/>
    <property type="match status" value="1"/>
</dbReference>
<dbReference type="Proteomes" id="UP000295611">
    <property type="component" value="Unassembled WGS sequence"/>
</dbReference>
<evidence type="ECO:0000313" key="2">
    <source>
        <dbReference type="EMBL" id="TDR77828.1"/>
    </source>
</evidence>
<accession>A0A4R7B276</accession>
<protein>
    <submittedName>
        <fullName evidence="2">Copper resistance protein K</fullName>
    </submittedName>
</protein>
<organism evidence="2 3">
    <name type="scientific">Paludibacterium purpuratum</name>
    <dbReference type="NCBI Taxonomy" id="1144873"/>
    <lineage>
        <taxon>Bacteria</taxon>
        <taxon>Pseudomonadati</taxon>
        <taxon>Pseudomonadota</taxon>
        <taxon>Betaproteobacteria</taxon>
        <taxon>Neisseriales</taxon>
        <taxon>Chromobacteriaceae</taxon>
        <taxon>Paludibacterium</taxon>
    </lineage>
</organism>
<dbReference type="AlphaFoldDB" id="A0A4R7B276"/>
<evidence type="ECO:0000313" key="3">
    <source>
        <dbReference type="Proteomes" id="UP000295611"/>
    </source>
</evidence>
<feature type="chain" id="PRO_5020545317" evidence="1">
    <location>
        <begin position="21"/>
        <end position="91"/>
    </location>
</feature>
<comment type="caution">
    <text evidence="2">The sequence shown here is derived from an EMBL/GenBank/DDBJ whole genome shotgun (WGS) entry which is preliminary data.</text>
</comment>
<dbReference type="InterPro" id="IPR038644">
    <property type="entry name" value="CopK_sf"/>
</dbReference>
<gene>
    <name evidence="2" type="ORF">DFP86_10968</name>
</gene>
<proteinExistence type="predicted"/>
<reference evidence="2 3" key="1">
    <citation type="submission" date="2019-03" db="EMBL/GenBank/DDBJ databases">
        <title>Genomic Encyclopedia of Type Strains, Phase III (KMG-III): the genomes of soil and plant-associated and newly described type strains.</title>
        <authorList>
            <person name="Whitman W."/>
        </authorList>
    </citation>
    <scope>NUCLEOTIDE SEQUENCE [LARGE SCALE GENOMIC DNA]</scope>
    <source>
        <strain evidence="2 3">CECT 8976</strain>
    </source>
</reference>
<feature type="signal peptide" evidence="1">
    <location>
        <begin position="1"/>
        <end position="20"/>
    </location>
</feature>
<keyword evidence="3" id="KW-1185">Reference proteome</keyword>
<name>A0A4R7B276_9NEIS</name>
<keyword evidence="1" id="KW-0732">Signal</keyword>
<dbReference type="OrthoDB" id="5297628at2"/>
<dbReference type="InterPro" id="IPR021604">
    <property type="entry name" value="CopK"/>
</dbReference>
<dbReference type="RefSeq" id="WP_133681494.1">
    <property type="nucleotide sequence ID" value="NZ_SNZP01000009.1"/>
</dbReference>